<dbReference type="AlphaFoldDB" id="A0A9P5ZVM0"/>
<proteinExistence type="predicted"/>
<reference evidence="1" key="1">
    <citation type="submission" date="2020-11" db="EMBL/GenBank/DDBJ databases">
        <authorList>
            <consortium name="DOE Joint Genome Institute"/>
            <person name="Ahrendt S."/>
            <person name="Riley R."/>
            <person name="Andreopoulos W."/>
            <person name="Labutti K."/>
            <person name="Pangilinan J."/>
            <person name="Ruiz-Duenas F.J."/>
            <person name="Barrasa J.M."/>
            <person name="Sanchez-Garcia M."/>
            <person name="Camarero S."/>
            <person name="Miyauchi S."/>
            <person name="Serrano A."/>
            <person name="Linde D."/>
            <person name="Babiker R."/>
            <person name="Drula E."/>
            <person name="Ayuso-Fernandez I."/>
            <person name="Pacheco R."/>
            <person name="Padilla G."/>
            <person name="Ferreira P."/>
            <person name="Barriuso J."/>
            <person name="Kellner H."/>
            <person name="Castanera R."/>
            <person name="Alfaro M."/>
            <person name="Ramirez L."/>
            <person name="Pisabarro A.G."/>
            <person name="Kuo A."/>
            <person name="Tritt A."/>
            <person name="Lipzen A."/>
            <person name="He G."/>
            <person name="Yan M."/>
            <person name="Ng V."/>
            <person name="Cullen D."/>
            <person name="Martin F."/>
            <person name="Rosso M.-N."/>
            <person name="Henrissat B."/>
            <person name="Hibbett D."/>
            <person name="Martinez A.T."/>
            <person name="Grigoriev I.V."/>
        </authorList>
    </citation>
    <scope>NUCLEOTIDE SEQUENCE</scope>
    <source>
        <strain evidence="1">ATCC 90797</strain>
    </source>
</reference>
<feature type="non-terminal residue" evidence="1">
    <location>
        <position position="1"/>
    </location>
</feature>
<dbReference type="PANTHER" id="PTHR46579:SF1">
    <property type="entry name" value="F5_8 TYPE C DOMAIN-CONTAINING PROTEIN"/>
    <property type="match status" value="1"/>
</dbReference>
<comment type="caution">
    <text evidence="1">The sequence shown here is derived from an EMBL/GenBank/DDBJ whole genome shotgun (WGS) entry which is preliminary data.</text>
</comment>
<dbReference type="OrthoDB" id="3248986at2759"/>
<gene>
    <name evidence="1" type="ORF">BDN71DRAFT_1396595</name>
</gene>
<organism evidence="1 2">
    <name type="scientific">Pleurotus eryngii</name>
    <name type="common">Boletus of the steppes</name>
    <dbReference type="NCBI Taxonomy" id="5323"/>
    <lineage>
        <taxon>Eukaryota</taxon>
        <taxon>Fungi</taxon>
        <taxon>Dikarya</taxon>
        <taxon>Basidiomycota</taxon>
        <taxon>Agaricomycotina</taxon>
        <taxon>Agaricomycetes</taxon>
        <taxon>Agaricomycetidae</taxon>
        <taxon>Agaricales</taxon>
        <taxon>Pleurotineae</taxon>
        <taxon>Pleurotaceae</taxon>
        <taxon>Pleurotus</taxon>
    </lineage>
</organism>
<evidence type="ECO:0008006" key="3">
    <source>
        <dbReference type="Google" id="ProtNLM"/>
    </source>
</evidence>
<sequence length="278" mass="32368">WRDASSAKLQEKYFKESHVRWSELLRLPYWCPTRFVTIDSMHSLYLGMFQRHCRIVWGMDSSIADGDGVTFDTTIGGPAEDNECIIKVKRAPGRYAGKRSRVLGKETLREVMADMSRTTLPTWVSAGPKNPGSKGQGRLKADEWKTLCTIRLPISLIRLWGTRPPGSRTREVLMNYMDLVHAVQLASLRELTPLQVERYEFYMHRYLTRLLELYPGTSISPYQHLSLHFGEHLRRWGPPHSWRCYAFERFNGLMQNIPTNSKFGENVLINFPIFYTHR</sequence>
<dbReference type="PANTHER" id="PTHR46579">
    <property type="entry name" value="F5/8 TYPE C DOMAIN-CONTAINING PROTEIN-RELATED"/>
    <property type="match status" value="1"/>
</dbReference>
<dbReference type="Proteomes" id="UP000807025">
    <property type="component" value="Unassembled WGS sequence"/>
</dbReference>
<dbReference type="EMBL" id="MU154599">
    <property type="protein sequence ID" value="KAF9492601.1"/>
    <property type="molecule type" value="Genomic_DNA"/>
</dbReference>
<evidence type="ECO:0000313" key="2">
    <source>
        <dbReference type="Proteomes" id="UP000807025"/>
    </source>
</evidence>
<evidence type="ECO:0000313" key="1">
    <source>
        <dbReference type="EMBL" id="KAF9492601.1"/>
    </source>
</evidence>
<keyword evidence="2" id="KW-1185">Reference proteome</keyword>
<protein>
    <recommendedName>
        <fullName evidence="3">DUF4218 domain-containing protein</fullName>
    </recommendedName>
</protein>
<accession>A0A9P5ZVM0</accession>
<name>A0A9P5ZVM0_PLEER</name>